<accession>A0A2M8TWA9</accession>
<gene>
    <name evidence="1" type="ORF">CTM58_09245</name>
</gene>
<sequence>MGAKEIKRNLLGKTGLVKCSCCGKTIEVPTMYSDKERQALKPYCCTSVILIVQWLIHEGWHVRNLGVTDNHPYFCPDCWEEGTPEYQRSKNCNVWYEQVKKWINDD</sequence>
<dbReference type="Proteomes" id="UP000229884">
    <property type="component" value="Unassembled WGS sequence"/>
</dbReference>
<name>A0A2M8TWA9_PREIN</name>
<proteinExistence type="predicted"/>
<reference evidence="1 2" key="1">
    <citation type="submission" date="2017-11" db="EMBL/GenBank/DDBJ databases">
        <title>Genome sequencing of Prevotella intermedia KCOM 2832.</title>
        <authorList>
            <person name="Kook J.-K."/>
            <person name="Park S.-N."/>
            <person name="Lim Y.K."/>
        </authorList>
    </citation>
    <scope>NUCLEOTIDE SEQUENCE [LARGE SCALE GENOMIC DNA]</scope>
    <source>
        <strain evidence="1 2">KCOM 2832</strain>
    </source>
</reference>
<organism evidence="1 2">
    <name type="scientific">Prevotella intermedia</name>
    <dbReference type="NCBI Taxonomy" id="28131"/>
    <lineage>
        <taxon>Bacteria</taxon>
        <taxon>Pseudomonadati</taxon>
        <taxon>Bacteroidota</taxon>
        <taxon>Bacteroidia</taxon>
        <taxon>Bacteroidales</taxon>
        <taxon>Prevotellaceae</taxon>
        <taxon>Prevotella</taxon>
    </lineage>
</organism>
<comment type="caution">
    <text evidence="1">The sequence shown here is derived from an EMBL/GenBank/DDBJ whole genome shotgun (WGS) entry which is preliminary data.</text>
</comment>
<protein>
    <submittedName>
        <fullName evidence="1">Uncharacterized protein</fullName>
    </submittedName>
</protein>
<evidence type="ECO:0000313" key="1">
    <source>
        <dbReference type="EMBL" id="PJI28239.1"/>
    </source>
</evidence>
<dbReference type="EMBL" id="PENG01000001">
    <property type="protein sequence ID" value="PJI28239.1"/>
    <property type="molecule type" value="Genomic_DNA"/>
</dbReference>
<dbReference type="RefSeq" id="WP_100371014.1">
    <property type="nucleotide sequence ID" value="NZ_PENG01000001.1"/>
</dbReference>
<evidence type="ECO:0000313" key="2">
    <source>
        <dbReference type="Proteomes" id="UP000229884"/>
    </source>
</evidence>
<dbReference type="AlphaFoldDB" id="A0A2M8TWA9"/>